<dbReference type="GO" id="GO:0004660">
    <property type="term" value="F:protein farnesyltransferase activity"/>
    <property type="evidence" value="ECO:0007669"/>
    <property type="project" value="UniProtKB-EC"/>
</dbReference>
<comment type="caution">
    <text evidence="14">The sequence shown here is derived from an EMBL/GenBank/DDBJ whole genome shotgun (WGS) entry which is preliminary data.</text>
</comment>
<dbReference type="PANTHER" id="PTHR11774:SF6">
    <property type="entry name" value="PROTEIN FARNESYLTRANSFERASE SUBUNIT BETA"/>
    <property type="match status" value="1"/>
</dbReference>
<dbReference type="Gene3D" id="1.50.10.20">
    <property type="match status" value="1"/>
</dbReference>
<gene>
    <name evidence="14" type="ORF">POCULU_LOCUS4953</name>
</gene>
<dbReference type="SUPFAM" id="SSF48239">
    <property type="entry name" value="Terpenoid cyclases/Protein prenyltransferases"/>
    <property type="match status" value="1"/>
</dbReference>
<reference evidence="14" key="1">
    <citation type="submission" date="2021-06" db="EMBL/GenBank/DDBJ databases">
        <authorList>
            <person name="Kallberg Y."/>
            <person name="Tangrot J."/>
            <person name="Rosling A."/>
        </authorList>
    </citation>
    <scope>NUCLEOTIDE SEQUENCE</scope>
    <source>
        <strain evidence="14">IA702</strain>
    </source>
</reference>
<dbReference type="InterPro" id="IPR008930">
    <property type="entry name" value="Terpenoid_cyclase/PrenylTrfase"/>
</dbReference>
<evidence type="ECO:0000256" key="6">
    <source>
        <dbReference type="ARBA" id="ARBA00022679"/>
    </source>
</evidence>
<evidence type="ECO:0000256" key="1">
    <source>
        <dbReference type="ARBA" id="ARBA00001947"/>
    </source>
</evidence>
<dbReference type="PANTHER" id="PTHR11774">
    <property type="entry name" value="GERANYLGERANYL TRANSFERASE TYPE BETA SUBUNIT"/>
    <property type="match status" value="1"/>
</dbReference>
<dbReference type="Pfam" id="PF00432">
    <property type="entry name" value="Prenyltrans"/>
    <property type="match status" value="1"/>
</dbReference>
<dbReference type="InterPro" id="IPR018819">
    <property type="entry name" value="Nur1/Mug154"/>
</dbReference>
<comment type="cofactor">
    <cofactor evidence="1">
        <name>Zn(2+)</name>
        <dbReference type="ChEBI" id="CHEBI:29105"/>
    </cofactor>
</comment>
<dbReference type="OrthoDB" id="10261146at2759"/>
<dbReference type="AlphaFoldDB" id="A0A9N9AYT6"/>
<keyword evidence="15" id="KW-1185">Reference proteome</keyword>
<keyword evidence="12" id="KW-1133">Transmembrane helix</keyword>
<evidence type="ECO:0000259" key="13">
    <source>
        <dbReference type="Pfam" id="PF00432"/>
    </source>
</evidence>
<proteinExistence type="inferred from homology"/>
<dbReference type="CDD" id="cd02893">
    <property type="entry name" value="FTase"/>
    <property type="match status" value="1"/>
</dbReference>
<keyword evidence="5" id="KW-0637">Prenyltransferase</keyword>
<keyword evidence="9" id="KW-0862">Zinc</keyword>
<feature type="transmembrane region" description="Helical" evidence="12">
    <location>
        <begin position="196"/>
        <end position="218"/>
    </location>
</feature>
<keyword evidence="8" id="KW-0677">Repeat</keyword>
<dbReference type="GO" id="GO:0005965">
    <property type="term" value="C:protein farnesyltransferase complex"/>
    <property type="evidence" value="ECO:0007669"/>
    <property type="project" value="InterPro"/>
</dbReference>
<dbReference type="InterPro" id="IPR001330">
    <property type="entry name" value="Prenyltrans"/>
</dbReference>
<dbReference type="Pfam" id="PF10332">
    <property type="entry name" value="DUF2418"/>
    <property type="match status" value="1"/>
</dbReference>
<feature type="transmembrane region" description="Helical" evidence="12">
    <location>
        <begin position="74"/>
        <end position="95"/>
    </location>
</feature>
<dbReference type="GO" id="GO:0046872">
    <property type="term" value="F:metal ion binding"/>
    <property type="evidence" value="ECO:0007669"/>
    <property type="project" value="UniProtKB-KW"/>
</dbReference>
<feature type="transmembrane region" description="Helical" evidence="12">
    <location>
        <begin position="49"/>
        <end position="68"/>
    </location>
</feature>
<evidence type="ECO:0000256" key="9">
    <source>
        <dbReference type="ARBA" id="ARBA00022833"/>
    </source>
</evidence>
<evidence type="ECO:0000256" key="2">
    <source>
        <dbReference type="ARBA" id="ARBA00010497"/>
    </source>
</evidence>
<evidence type="ECO:0000256" key="5">
    <source>
        <dbReference type="ARBA" id="ARBA00022602"/>
    </source>
</evidence>
<evidence type="ECO:0000256" key="12">
    <source>
        <dbReference type="SAM" id="Phobius"/>
    </source>
</evidence>
<sequence>MPTRGSSSLPDPTTPRDSIWSRLAESLISRFLGLYEDLDFREWHAFQRILALALSLASNIFLMIFRLHARDDGFSWTEMGFFTASIINIIFLRACHKDYQLFSRPAKEKPNSEHAHLVDVYPRNNRTTDSLIAAALALLLDKFAKKKKKETNDADDDKIWELRVWNPNTFYISLFSYFPPTNIFIIHSMNTHNWPFLLVALVFTTAQACLLASLYSGYVKDKEVLYAESQIEYDSCFVKRKLFTLKVDVTTQTIGEVSWDYLYPKVDNFNVITGIPTGPMEITPSGNGHYTDGLLSSRVIEHPRKTNGHNPEDFTNNPWADMGILDGPVPLDSLFTKHDEKITHSWTLQVETEVEVYKLYKEVQDTDNLSNVTLERERHLNYLLSGSKGLNKYFVVLDASRPWICYWVVHALDILGHTIEPDFMQGAIDMLSKYQNPTGGFGGGFGQLSHLAASYAAVNALAVLGTQEAYDIIDRENLYQWLLSLKQPDGSFIMHKGGEVDIRGVYCALSIAVLTNILTHELIEGTPEWIKKCQTYEGGIGGVPGIEAHGGYAFCGLAAMELMGVSEKLDVSKLLRWAVSLQMPLEGGFQGRPNKLVDGCYSFWVGGLYPLLETIRLRQKLREKKTIKPSVCQLLFNREALQEYLLIAAQYQQGGLVDKPPKGPDFYHTCYCLSGLSTAQNHVVYDIEKASDLERQGKLNAAARSLLWAEDVSGRLVIGKEENLVKAVHPIHNLTIPKVHKIINYFVTKDTNAIPSL</sequence>
<evidence type="ECO:0000313" key="15">
    <source>
        <dbReference type="Proteomes" id="UP000789572"/>
    </source>
</evidence>
<evidence type="ECO:0000313" key="14">
    <source>
        <dbReference type="EMBL" id="CAG8549656.1"/>
    </source>
</evidence>
<evidence type="ECO:0000256" key="4">
    <source>
        <dbReference type="ARBA" id="ARBA00015798"/>
    </source>
</evidence>
<protein>
    <recommendedName>
        <fullName evidence="4">Protein farnesyltransferase subunit beta</fullName>
        <ecNumber evidence="3">2.5.1.58</ecNumber>
    </recommendedName>
    <alternativeName>
        <fullName evidence="10">CAAX farnesyltransferase subunit beta</fullName>
    </alternativeName>
    <alternativeName>
        <fullName evidence="11">Ras proteins prenyltransferase subunit beta</fullName>
    </alternativeName>
</protein>
<feature type="domain" description="Prenyltransferase alpha-alpha toroid" evidence="13">
    <location>
        <begin position="374"/>
        <end position="733"/>
    </location>
</feature>
<evidence type="ECO:0000256" key="3">
    <source>
        <dbReference type="ARBA" id="ARBA00012702"/>
    </source>
</evidence>
<dbReference type="EC" id="2.5.1.58" evidence="3"/>
<keyword evidence="12" id="KW-0472">Membrane</keyword>
<keyword evidence="7" id="KW-0479">Metal-binding</keyword>
<evidence type="ECO:0000256" key="10">
    <source>
        <dbReference type="ARBA" id="ARBA00030182"/>
    </source>
</evidence>
<dbReference type="InterPro" id="IPR045089">
    <property type="entry name" value="PGGT1B-like"/>
</dbReference>
<keyword evidence="6" id="KW-0808">Transferase</keyword>
<evidence type="ECO:0000256" key="11">
    <source>
        <dbReference type="ARBA" id="ARBA00032909"/>
    </source>
</evidence>
<dbReference type="InterPro" id="IPR026872">
    <property type="entry name" value="FTB"/>
</dbReference>
<keyword evidence="12" id="KW-0812">Transmembrane</keyword>
<organism evidence="14 15">
    <name type="scientific">Paraglomus occultum</name>
    <dbReference type="NCBI Taxonomy" id="144539"/>
    <lineage>
        <taxon>Eukaryota</taxon>
        <taxon>Fungi</taxon>
        <taxon>Fungi incertae sedis</taxon>
        <taxon>Mucoromycota</taxon>
        <taxon>Glomeromycotina</taxon>
        <taxon>Glomeromycetes</taxon>
        <taxon>Paraglomerales</taxon>
        <taxon>Paraglomeraceae</taxon>
        <taxon>Paraglomus</taxon>
    </lineage>
</organism>
<evidence type="ECO:0000256" key="8">
    <source>
        <dbReference type="ARBA" id="ARBA00022737"/>
    </source>
</evidence>
<dbReference type="Proteomes" id="UP000789572">
    <property type="component" value="Unassembled WGS sequence"/>
</dbReference>
<accession>A0A9N9AYT6</accession>
<evidence type="ECO:0000256" key="7">
    <source>
        <dbReference type="ARBA" id="ARBA00022723"/>
    </source>
</evidence>
<dbReference type="EMBL" id="CAJVPJ010000694">
    <property type="protein sequence ID" value="CAG8549656.1"/>
    <property type="molecule type" value="Genomic_DNA"/>
</dbReference>
<comment type="similarity">
    <text evidence="2">Belongs to the protein prenyltransferase subunit beta family.</text>
</comment>
<name>A0A9N9AYT6_9GLOM</name>